<evidence type="ECO:0000256" key="1">
    <source>
        <dbReference type="ARBA" id="ARBA00001966"/>
    </source>
</evidence>
<sequence>MSYRLSRDVIDLGQHLMNTRTGELYEVDECGRTLLSNLPTGENPPEGEVFDFMRTEGLLVDPSEQKDRGKFLLQLHVLNACNLKCRHCYDWKNPTVTLTYEQELTVLDNFADFLKKMEMDGEISFTGGEPLLYDHLSELIDYAKSQDVFIKPYVLTNGTVPPNTKILECLIRHQAGVQISIDGTEAIHDEIRGTGNYRKSIAGIKKFLSVGLKVSVHYVIMRRNAKAIPEFIEAMEDIGIERVNFSCLVPIGPGAQEEMLTPSENREVIENVALLQRGRSISLLSTRPLWYTVGSSGFCPVGYNTLTIDAAGQFMPCRRLPISLGDARHDTFFRVWFGSEFLQKIREREKYVQICGTCPQADVCGGCRALAYAVTGDAFAPDPSCLLACKM</sequence>
<dbReference type="SUPFAM" id="SSF102114">
    <property type="entry name" value="Radical SAM enzymes"/>
    <property type="match status" value="1"/>
</dbReference>
<organism evidence="8 9">
    <name type="scientific">Candidatus Nomurabacteria bacterium GW2011_GWF2_40_12</name>
    <dbReference type="NCBI Taxonomy" id="1618776"/>
    <lineage>
        <taxon>Bacteria</taxon>
        <taxon>Candidatus Nomuraibacteriota</taxon>
    </lineage>
</organism>
<name>A0A0G0R0N7_9BACT</name>
<dbReference type="EMBL" id="LBYC01000005">
    <property type="protein sequence ID" value="KKR43291.1"/>
    <property type="molecule type" value="Genomic_DNA"/>
</dbReference>
<proteinExistence type="predicted"/>
<dbReference type="GO" id="GO:0046872">
    <property type="term" value="F:metal ion binding"/>
    <property type="evidence" value="ECO:0007669"/>
    <property type="project" value="UniProtKB-KW"/>
</dbReference>
<dbReference type="InterPro" id="IPR017200">
    <property type="entry name" value="PqqE-like"/>
</dbReference>
<dbReference type="InterPro" id="IPR007197">
    <property type="entry name" value="rSAM"/>
</dbReference>
<keyword evidence="6" id="KW-0411">Iron-sulfur</keyword>
<dbReference type="GO" id="GO:0003824">
    <property type="term" value="F:catalytic activity"/>
    <property type="evidence" value="ECO:0007669"/>
    <property type="project" value="InterPro"/>
</dbReference>
<evidence type="ECO:0000256" key="5">
    <source>
        <dbReference type="ARBA" id="ARBA00023004"/>
    </source>
</evidence>
<reference evidence="8 9" key="1">
    <citation type="journal article" date="2015" name="Nature">
        <title>rRNA introns, odd ribosomes, and small enigmatic genomes across a large radiation of phyla.</title>
        <authorList>
            <person name="Brown C.T."/>
            <person name="Hug L.A."/>
            <person name="Thomas B.C."/>
            <person name="Sharon I."/>
            <person name="Castelle C.J."/>
            <person name="Singh A."/>
            <person name="Wilkins M.J."/>
            <person name="Williams K.H."/>
            <person name="Banfield J.F."/>
        </authorList>
    </citation>
    <scope>NUCLEOTIDE SEQUENCE [LARGE SCALE GENOMIC DNA]</scope>
</reference>
<dbReference type="PANTHER" id="PTHR11228">
    <property type="entry name" value="RADICAL SAM DOMAIN PROTEIN"/>
    <property type="match status" value="1"/>
</dbReference>
<evidence type="ECO:0000256" key="2">
    <source>
        <dbReference type="ARBA" id="ARBA00022485"/>
    </source>
</evidence>
<dbReference type="InterPro" id="IPR013785">
    <property type="entry name" value="Aldolase_TIM"/>
</dbReference>
<dbReference type="SFLD" id="SFLDS00029">
    <property type="entry name" value="Radical_SAM"/>
    <property type="match status" value="1"/>
</dbReference>
<dbReference type="PIRSF" id="PIRSF037420">
    <property type="entry name" value="PQQ_syn_pqqE"/>
    <property type="match status" value="1"/>
</dbReference>
<comment type="caution">
    <text evidence="8">The sequence shown here is derived from an EMBL/GenBank/DDBJ whole genome shotgun (WGS) entry which is preliminary data.</text>
</comment>
<dbReference type="Proteomes" id="UP000034301">
    <property type="component" value="Unassembled WGS sequence"/>
</dbReference>
<dbReference type="NCBIfam" id="TIGR04085">
    <property type="entry name" value="rSAM_more_4Fe4S"/>
    <property type="match status" value="1"/>
</dbReference>
<keyword evidence="2" id="KW-0004">4Fe-4S</keyword>
<dbReference type="InterPro" id="IPR058240">
    <property type="entry name" value="rSAM_sf"/>
</dbReference>
<dbReference type="InterPro" id="IPR023885">
    <property type="entry name" value="4Fe4S-binding_SPASM_dom"/>
</dbReference>
<keyword evidence="3" id="KW-0949">S-adenosyl-L-methionine</keyword>
<dbReference type="PANTHER" id="PTHR11228:SF7">
    <property type="entry name" value="PQQA PEPTIDE CYCLASE"/>
    <property type="match status" value="1"/>
</dbReference>
<keyword evidence="4" id="KW-0479">Metal-binding</keyword>
<dbReference type="GO" id="GO:0051539">
    <property type="term" value="F:4 iron, 4 sulfur cluster binding"/>
    <property type="evidence" value="ECO:0007669"/>
    <property type="project" value="UniProtKB-KW"/>
</dbReference>
<dbReference type="PROSITE" id="PS51918">
    <property type="entry name" value="RADICAL_SAM"/>
    <property type="match status" value="1"/>
</dbReference>
<dbReference type="AlphaFoldDB" id="A0A0G0R0N7"/>
<accession>A0A0G0R0N7</accession>
<evidence type="ECO:0000259" key="7">
    <source>
        <dbReference type="PROSITE" id="PS51918"/>
    </source>
</evidence>
<evidence type="ECO:0000256" key="6">
    <source>
        <dbReference type="ARBA" id="ARBA00023014"/>
    </source>
</evidence>
<protein>
    <submittedName>
        <fullName evidence="8">Radical SAM domain protein</fullName>
    </submittedName>
</protein>
<evidence type="ECO:0000313" key="8">
    <source>
        <dbReference type="EMBL" id="KKR43291.1"/>
    </source>
</evidence>
<evidence type="ECO:0000313" key="9">
    <source>
        <dbReference type="Proteomes" id="UP000034301"/>
    </source>
</evidence>
<dbReference type="Pfam" id="PF13186">
    <property type="entry name" value="SPASM"/>
    <property type="match status" value="1"/>
</dbReference>
<keyword evidence="5" id="KW-0408">Iron</keyword>
<dbReference type="InterPro" id="IPR050377">
    <property type="entry name" value="Radical_SAM_PqqE_MftC-like"/>
</dbReference>
<dbReference type="SFLD" id="SFLDG01067">
    <property type="entry name" value="SPASM/twitch_domain_containing"/>
    <property type="match status" value="1"/>
</dbReference>
<dbReference type="Gene3D" id="3.20.20.70">
    <property type="entry name" value="Aldolase class I"/>
    <property type="match status" value="1"/>
</dbReference>
<gene>
    <name evidence="8" type="ORF">UT78_C0005G0015</name>
</gene>
<dbReference type="Pfam" id="PF04055">
    <property type="entry name" value="Radical_SAM"/>
    <property type="match status" value="1"/>
</dbReference>
<evidence type="ECO:0000256" key="4">
    <source>
        <dbReference type="ARBA" id="ARBA00022723"/>
    </source>
</evidence>
<dbReference type="CDD" id="cd21123">
    <property type="entry name" value="SPASM_MftC-like"/>
    <property type="match status" value="1"/>
</dbReference>
<dbReference type="CDD" id="cd01335">
    <property type="entry name" value="Radical_SAM"/>
    <property type="match status" value="1"/>
</dbReference>
<feature type="domain" description="Radical SAM core" evidence="7">
    <location>
        <begin position="65"/>
        <end position="279"/>
    </location>
</feature>
<dbReference type="SFLD" id="SFLDG01386">
    <property type="entry name" value="main_SPASM_domain-containing"/>
    <property type="match status" value="1"/>
</dbReference>
<comment type="cofactor">
    <cofactor evidence="1">
        <name>[4Fe-4S] cluster</name>
        <dbReference type="ChEBI" id="CHEBI:49883"/>
    </cofactor>
</comment>
<evidence type="ECO:0000256" key="3">
    <source>
        <dbReference type="ARBA" id="ARBA00022691"/>
    </source>
</evidence>